<feature type="domain" description="PAS" evidence="10">
    <location>
        <begin position="420"/>
        <end position="464"/>
    </location>
</feature>
<evidence type="ECO:0000256" key="2">
    <source>
        <dbReference type="ARBA" id="ARBA00012438"/>
    </source>
</evidence>
<dbReference type="Gene3D" id="3.30.565.10">
    <property type="entry name" value="Histidine kinase-like ATPase, C-terminal domain"/>
    <property type="match status" value="2"/>
</dbReference>
<keyword evidence="5 11" id="KW-0418">Kinase</keyword>
<feature type="compositionally biased region" description="Low complexity" evidence="7">
    <location>
        <begin position="1171"/>
        <end position="1189"/>
    </location>
</feature>
<feature type="compositionally biased region" description="Polar residues" evidence="7">
    <location>
        <begin position="893"/>
        <end position="903"/>
    </location>
</feature>
<dbReference type="NCBIfam" id="TIGR00229">
    <property type="entry name" value="sensory_box"/>
    <property type="match status" value="1"/>
</dbReference>
<dbReference type="SMART" id="SM00448">
    <property type="entry name" value="REC"/>
    <property type="match status" value="1"/>
</dbReference>
<reference evidence="11" key="1">
    <citation type="journal article" date="2022" name="bioRxiv">
        <title>Genomics of Preaxostyla Flagellates Illuminates Evolutionary Transitions and the Path Towards Mitochondrial Loss.</title>
        <authorList>
            <person name="Novak L.V.F."/>
            <person name="Treitli S.C."/>
            <person name="Pyrih J."/>
            <person name="Halakuc P."/>
            <person name="Pipaliya S.V."/>
            <person name="Vacek V."/>
            <person name="Brzon O."/>
            <person name="Soukal P."/>
            <person name="Eme L."/>
            <person name="Dacks J.B."/>
            <person name="Karnkowska A."/>
            <person name="Elias M."/>
            <person name="Hampl V."/>
        </authorList>
    </citation>
    <scope>NUCLEOTIDE SEQUENCE</scope>
    <source>
        <strain evidence="11">RCP-MX</strain>
    </source>
</reference>
<evidence type="ECO:0000256" key="7">
    <source>
        <dbReference type="SAM" id="MobiDB-lite"/>
    </source>
</evidence>
<dbReference type="Gene3D" id="1.10.287.130">
    <property type="match status" value="1"/>
</dbReference>
<dbReference type="PROSITE" id="PS50112">
    <property type="entry name" value="PAS"/>
    <property type="match status" value="2"/>
</dbReference>
<dbReference type="InterPro" id="IPR001789">
    <property type="entry name" value="Sig_transdc_resp-reg_receiver"/>
</dbReference>
<dbReference type="PANTHER" id="PTHR43047:SF64">
    <property type="entry name" value="HISTIDINE KINASE CONTAINING CHEY-HOMOLOGOUS RECEIVER DOMAIN AND PAS DOMAIN-RELATED"/>
    <property type="match status" value="1"/>
</dbReference>
<evidence type="ECO:0000256" key="5">
    <source>
        <dbReference type="ARBA" id="ARBA00022777"/>
    </source>
</evidence>
<dbReference type="SMART" id="SM00388">
    <property type="entry name" value="HisKA"/>
    <property type="match status" value="1"/>
</dbReference>
<dbReference type="InterPro" id="IPR003661">
    <property type="entry name" value="HisK_dim/P_dom"/>
</dbReference>
<accession>A0ABQ8ULC1</accession>
<dbReference type="CDD" id="cd00082">
    <property type="entry name" value="HisKA"/>
    <property type="match status" value="1"/>
</dbReference>
<dbReference type="InterPro" id="IPR013767">
    <property type="entry name" value="PAS_fold"/>
</dbReference>
<dbReference type="InterPro" id="IPR000014">
    <property type="entry name" value="PAS"/>
</dbReference>
<dbReference type="SMART" id="SM00091">
    <property type="entry name" value="PAS"/>
    <property type="match status" value="2"/>
</dbReference>
<dbReference type="PRINTS" id="PR00344">
    <property type="entry name" value="BCTRLSENSOR"/>
</dbReference>
<dbReference type="GO" id="GO:0016301">
    <property type="term" value="F:kinase activity"/>
    <property type="evidence" value="ECO:0007669"/>
    <property type="project" value="UniProtKB-KW"/>
</dbReference>
<dbReference type="EMBL" id="JAPMOS010000016">
    <property type="protein sequence ID" value="KAJ4460000.1"/>
    <property type="molecule type" value="Genomic_DNA"/>
</dbReference>
<feature type="compositionally biased region" description="Pro residues" evidence="7">
    <location>
        <begin position="1092"/>
        <end position="1126"/>
    </location>
</feature>
<feature type="compositionally biased region" description="Pro residues" evidence="7">
    <location>
        <begin position="1137"/>
        <end position="1168"/>
    </location>
</feature>
<feature type="compositionally biased region" description="Low complexity" evidence="7">
    <location>
        <begin position="1127"/>
        <end position="1136"/>
    </location>
</feature>
<dbReference type="SUPFAM" id="SSF55785">
    <property type="entry name" value="PYP-like sensor domain (PAS domain)"/>
    <property type="match status" value="2"/>
</dbReference>
<comment type="catalytic activity">
    <reaction evidence="1">
        <text>ATP + protein L-histidine = ADP + protein N-phospho-L-histidine.</text>
        <dbReference type="EC" id="2.7.13.3"/>
    </reaction>
</comment>
<dbReference type="InterPro" id="IPR035965">
    <property type="entry name" value="PAS-like_dom_sf"/>
</dbReference>
<evidence type="ECO:0000256" key="3">
    <source>
        <dbReference type="ARBA" id="ARBA00022553"/>
    </source>
</evidence>
<evidence type="ECO:0000313" key="11">
    <source>
        <dbReference type="EMBL" id="KAJ4460000.1"/>
    </source>
</evidence>
<feature type="domain" description="PAS" evidence="10">
    <location>
        <begin position="524"/>
        <end position="568"/>
    </location>
</feature>
<feature type="region of interest" description="Disordered" evidence="7">
    <location>
        <begin position="1092"/>
        <end position="1190"/>
    </location>
</feature>
<evidence type="ECO:0000256" key="1">
    <source>
        <dbReference type="ARBA" id="ARBA00000085"/>
    </source>
</evidence>
<feature type="modified residue" description="4-aspartylphosphate" evidence="6">
    <location>
        <position position="1236"/>
    </location>
</feature>
<dbReference type="InterPro" id="IPR036097">
    <property type="entry name" value="HisK_dim/P_sf"/>
</dbReference>
<dbReference type="Pfam" id="PF00512">
    <property type="entry name" value="HisKA"/>
    <property type="match status" value="1"/>
</dbReference>
<evidence type="ECO:0000313" key="12">
    <source>
        <dbReference type="Proteomes" id="UP001141327"/>
    </source>
</evidence>
<keyword evidence="4" id="KW-0808">Transferase</keyword>
<evidence type="ECO:0000256" key="4">
    <source>
        <dbReference type="ARBA" id="ARBA00022679"/>
    </source>
</evidence>
<gene>
    <name evidence="11" type="ORF">PAPYR_4082</name>
</gene>
<dbReference type="Pfam" id="PF00072">
    <property type="entry name" value="Response_reg"/>
    <property type="match status" value="1"/>
</dbReference>
<proteinExistence type="predicted"/>
<feature type="domain" description="Histidine kinase" evidence="8">
    <location>
        <begin position="660"/>
        <end position="1060"/>
    </location>
</feature>
<dbReference type="Pfam" id="PF00989">
    <property type="entry name" value="PAS"/>
    <property type="match status" value="2"/>
</dbReference>
<dbReference type="PANTHER" id="PTHR43047">
    <property type="entry name" value="TWO-COMPONENT HISTIDINE PROTEIN KINASE"/>
    <property type="match status" value="1"/>
</dbReference>
<dbReference type="InterPro" id="IPR003594">
    <property type="entry name" value="HATPase_dom"/>
</dbReference>
<keyword evidence="3 6" id="KW-0597">Phosphoprotein</keyword>
<dbReference type="SUPFAM" id="SSF47384">
    <property type="entry name" value="Homodimeric domain of signal transducing histidine kinase"/>
    <property type="match status" value="1"/>
</dbReference>
<evidence type="ECO:0000259" key="9">
    <source>
        <dbReference type="PROSITE" id="PS50110"/>
    </source>
</evidence>
<protein>
    <recommendedName>
        <fullName evidence="2">histidine kinase</fullName>
        <ecNumber evidence="2">2.7.13.3</ecNumber>
    </recommendedName>
</protein>
<dbReference type="InterPro" id="IPR011006">
    <property type="entry name" value="CheY-like_superfamily"/>
</dbReference>
<evidence type="ECO:0000259" key="10">
    <source>
        <dbReference type="PROSITE" id="PS50112"/>
    </source>
</evidence>
<dbReference type="CDD" id="cd00130">
    <property type="entry name" value="PAS"/>
    <property type="match status" value="2"/>
</dbReference>
<dbReference type="CDD" id="cd17546">
    <property type="entry name" value="REC_hyHK_CKI1_RcsC-like"/>
    <property type="match status" value="1"/>
</dbReference>
<keyword evidence="12" id="KW-1185">Reference proteome</keyword>
<dbReference type="InterPro" id="IPR005467">
    <property type="entry name" value="His_kinase_dom"/>
</dbReference>
<dbReference type="EC" id="2.7.13.3" evidence="2"/>
<comment type="caution">
    <text evidence="11">The sequence shown here is derived from an EMBL/GenBank/DDBJ whole genome shotgun (WGS) entry which is preliminary data.</text>
</comment>
<dbReference type="Gene3D" id="3.40.50.2300">
    <property type="match status" value="1"/>
</dbReference>
<dbReference type="InterPro" id="IPR004358">
    <property type="entry name" value="Sig_transdc_His_kin-like_C"/>
</dbReference>
<dbReference type="PROSITE" id="PS50110">
    <property type="entry name" value="RESPONSE_REGULATORY"/>
    <property type="match status" value="1"/>
</dbReference>
<dbReference type="InterPro" id="IPR036890">
    <property type="entry name" value="HATPase_C_sf"/>
</dbReference>
<dbReference type="PROSITE" id="PS50109">
    <property type="entry name" value="HIS_KIN"/>
    <property type="match status" value="1"/>
</dbReference>
<dbReference type="Proteomes" id="UP001141327">
    <property type="component" value="Unassembled WGS sequence"/>
</dbReference>
<dbReference type="SUPFAM" id="SSF52172">
    <property type="entry name" value="CheY-like"/>
    <property type="match status" value="1"/>
</dbReference>
<evidence type="ECO:0000259" key="8">
    <source>
        <dbReference type="PROSITE" id="PS50109"/>
    </source>
</evidence>
<dbReference type="Pfam" id="PF02518">
    <property type="entry name" value="HATPase_c"/>
    <property type="match status" value="1"/>
</dbReference>
<name>A0ABQ8ULC1_9EUKA</name>
<evidence type="ECO:0000256" key="6">
    <source>
        <dbReference type="PROSITE-ProRule" id="PRU00169"/>
    </source>
</evidence>
<dbReference type="SMART" id="SM00387">
    <property type="entry name" value="HATPase_c"/>
    <property type="match status" value="1"/>
</dbReference>
<organism evidence="11 12">
    <name type="scientific">Paratrimastix pyriformis</name>
    <dbReference type="NCBI Taxonomy" id="342808"/>
    <lineage>
        <taxon>Eukaryota</taxon>
        <taxon>Metamonada</taxon>
        <taxon>Preaxostyla</taxon>
        <taxon>Paratrimastigidae</taxon>
        <taxon>Paratrimastix</taxon>
    </lineage>
</organism>
<feature type="domain" description="Response regulatory" evidence="9">
    <location>
        <begin position="1196"/>
        <end position="1305"/>
    </location>
</feature>
<dbReference type="SUPFAM" id="SSF55874">
    <property type="entry name" value="ATPase domain of HSP90 chaperone/DNA topoisomerase II/histidine kinase"/>
    <property type="match status" value="2"/>
</dbReference>
<dbReference type="Gene3D" id="3.30.450.20">
    <property type="entry name" value="PAS domain"/>
    <property type="match status" value="2"/>
</dbReference>
<feature type="region of interest" description="Disordered" evidence="7">
    <location>
        <begin position="871"/>
        <end position="903"/>
    </location>
</feature>
<sequence length="1315" mass="143422">MIHPRDSGTFERWFTQLPKSPSGTPCEDIKPCMARLRCETGEIAWLHFVPITWHGNDLVGTACPLSPLSKQTTGHLSNEGLLLVQRDDAIVLEGSGVFASAEPRLPSLFDLPIPVDRPVVEQFWARIRQLPPLSPSSAPPRHLECSFRCSHGRWLKLTCQPPEGDLVLCEMRDVSKEKADSIMLKLQRDMAMILSQEIPLMDALHKILELVCGHLDFIDSGAFYLFDPSTDKLKLICSSGFGDAFLERIESFHRLPVTTDVMVSSKGELIVCQGPRRCGWLQRIFTGALTGPFQFPGDIEDAPTKPCRAHREALSLTLQTSPTTLQKIVKAKEMRCLHPSIHQHPEFCSAQCVPCAREAVRAMYSMALITGTDRLLGHVLLGCHKGGMLPPRAQEHLKSTLLDLTRSLAYRADMLALKTNEANFSALFSNLTDMIAIVDETNRIAHANQALCRTLHWRLEELIGHPFQTLLATPLPRERTLTESVLLTKEGTQTPVTISTTPCTWSHKPVVILVFRDATEKKLRDDVFQATLESSGDAILVLDADNRVLFFNSKYQGLFQLTDSELHGSPSTGRIMAMCQRLRDPQVLVTASEGHPVLLRFVDGQLWEMHIQRFESPLTRTTGRVYTFTDLSDRARAQEYVQMHKNLNEALRSKNEFLGKISHEVRTPLNGISGALQLLLADSATLPEHVQDLLSVMQLSASHLTAIGLPLIDSCRVRSSLSVVAPPVSDLIDFSALELGRLRMNPVEFDVRKCVSDVVQVLHPMLLTLHRASGCAAPPPVITCEVSPTIPRVLLGDESRLRQVLFNICHNSIKHTRQGRIAIRVELVMRSRRLITSTTPGTPLPQVPGPASIAAPPRVFSVSLAPTPMLNHTPPSHHYGPPPDVLSPPVATDTRSPPLSHTPSSIVSCHIPGFFMTPLPPEPDLATPRSVTFKSTARRSLASSSATFSTLLAPQTPPPFFPPLSPAHLTVEPAATPGGRGEMMQLRFTVQDTGCGISPEHLVRIFDLYFTKGGSSPEMRGSGLGLPIVRQLVRMMGGDVSVRSDLGHGTTVTFTVLLETLPESPPSGAIDESPPAQGQKLELSQALTPLVLSPPLPKPFVPPPPTSPPSPPPTPQSVMMPPPSIPILPLSTTTPSPINPPPPPPPPSSPLFSPPIRPPVPPPAPLPALHPSVGSPLPAAASPPASSPEVEPPRLKILVVEDNSINRLVITKMLGRLGKVAVDMAAATRFDLIFMDIQMPRMDGIEATRQILQSLRPGQPRPYIVAMTAGVLATERESCFAAGMNGFLAKPFSLAEVTKILSLALLHAVAARPSG</sequence>